<evidence type="ECO:0000259" key="3">
    <source>
        <dbReference type="Pfam" id="PF20010"/>
    </source>
</evidence>
<dbReference type="AlphaFoldDB" id="A0A8D0G7X3"/>
<dbReference type="Pfam" id="PF20010">
    <property type="entry name" value="Collagen_trimer"/>
    <property type="match status" value="1"/>
</dbReference>
<feature type="domain" description="Collagen type XV/XVIII trimerization" evidence="3">
    <location>
        <begin position="25"/>
        <end position="67"/>
    </location>
</feature>
<evidence type="ECO:0000313" key="5">
    <source>
        <dbReference type="Proteomes" id="UP000694392"/>
    </source>
</evidence>
<reference evidence="4" key="1">
    <citation type="submission" date="2025-08" db="UniProtKB">
        <authorList>
            <consortium name="Ensembl"/>
        </authorList>
    </citation>
    <scope>IDENTIFICATION</scope>
</reference>
<name>A0A8D0G7X3_SPHPU</name>
<keyword evidence="5" id="KW-1185">Reference proteome</keyword>
<dbReference type="Gene3D" id="3.40.1620.70">
    <property type="match status" value="1"/>
</dbReference>
<dbReference type="GeneTree" id="ENSGT00940000158302"/>
<protein>
    <recommendedName>
        <fullName evidence="6">Collagen alpha-1(XV) chain</fullName>
    </recommendedName>
</protein>
<proteinExistence type="predicted"/>
<evidence type="ECO:0000313" key="4">
    <source>
        <dbReference type="Ensembl" id="ENSSPUP00000001420.1"/>
    </source>
</evidence>
<evidence type="ECO:0000256" key="1">
    <source>
        <dbReference type="SAM" id="MobiDB-lite"/>
    </source>
</evidence>
<dbReference type="SUPFAM" id="SSF56436">
    <property type="entry name" value="C-type lectin-like"/>
    <property type="match status" value="1"/>
</dbReference>
<dbReference type="InterPro" id="IPR016186">
    <property type="entry name" value="C-type_lectin-like/link_sf"/>
</dbReference>
<feature type="domain" description="Collagenase NC10/endostatin" evidence="2">
    <location>
        <begin position="94"/>
        <end position="259"/>
    </location>
</feature>
<evidence type="ECO:0000259" key="2">
    <source>
        <dbReference type="Pfam" id="PF06482"/>
    </source>
</evidence>
<organism evidence="4 5">
    <name type="scientific">Sphenodon punctatus</name>
    <name type="common">Tuatara</name>
    <name type="synonym">Hatteria punctata</name>
    <dbReference type="NCBI Taxonomy" id="8508"/>
    <lineage>
        <taxon>Eukaryota</taxon>
        <taxon>Metazoa</taxon>
        <taxon>Chordata</taxon>
        <taxon>Craniata</taxon>
        <taxon>Vertebrata</taxon>
        <taxon>Euteleostomi</taxon>
        <taxon>Lepidosauria</taxon>
        <taxon>Sphenodontia</taxon>
        <taxon>Sphenodontidae</taxon>
        <taxon>Sphenodon</taxon>
    </lineage>
</organism>
<dbReference type="Pfam" id="PF06482">
    <property type="entry name" value="Endostatin"/>
    <property type="match status" value="1"/>
</dbReference>
<feature type="compositionally biased region" description="Pro residues" evidence="1">
    <location>
        <begin position="7"/>
        <end position="16"/>
    </location>
</feature>
<dbReference type="CDD" id="cd00247">
    <property type="entry name" value="Endostatin-like"/>
    <property type="match status" value="1"/>
</dbReference>
<dbReference type="Gene3D" id="3.10.100.10">
    <property type="entry name" value="Mannose-Binding Protein A, subunit A"/>
    <property type="match status" value="1"/>
</dbReference>
<dbReference type="FunFam" id="3.10.100.10:FF:000008">
    <property type="entry name" value="collagen alpha-1(XVIII) chain isoform X1"/>
    <property type="match status" value="1"/>
</dbReference>
<dbReference type="Proteomes" id="UP000694392">
    <property type="component" value="Unplaced"/>
</dbReference>
<dbReference type="Ensembl" id="ENSSPUT00000001500.1">
    <property type="protein sequence ID" value="ENSSPUP00000001420.1"/>
    <property type="gene ID" value="ENSSPUG00000001086.1"/>
</dbReference>
<dbReference type="FunFam" id="3.40.1620.70:FF:000002">
    <property type="entry name" value="Collagen alpha 1 (XV) chain"/>
    <property type="match status" value="1"/>
</dbReference>
<dbReference type="InterPro" id="IPR010515">
    <property type="entry name" value="Collagenase_NC10/endostatin"/>
</dbReference>
<reference evidence="4" key="2">
    <citation type="submission" date="2025-09" db="UniProtKB">
        <authorList>
            <consortium name="Ensembl"/>
        </authorList>
    </citation>
    <scope>IDENTIFICATION</scope>
</reference>
<feature type="region of interest" description="Disordered" evidence="1">
    <location>
        <begin position="1"/>
        <end position="20"/>
    </location>
</feature>
<accession>A0A8D0G7X3</accession>
<sequence>FLAVAVPGPPGPPGEPGLPGTRNLVTTFRNIDDMLQRVHLVTEGTLLYLSENSEVLIRVRDGWRKLQVLIQMCPIPRFLLPPSTDLLSLLSLRLHLVALNTAHSGNVRADYQCFQQARAAGLTSTYRAFLSSHLQDLSTVVRKADRYSLPIVNLKGETLFQNWESIFSGNGGQFNFQVPIYSFEGRNVLTDPSWPQKVIWHGSSMHGTRLVSNYCEAWRTADMAVMGQASRLKTGKLLDQQAYSCSNKFIVLCVENSFISDIRSK</sequence>
<dbReference type="InterPro" id="IPR045463">
    <property type="entry name" value="XV/XVIII_trimerization_dom"/>
</dbReference>
<dbReference type="InterPro" id="IPR016187">
    <property type="entry name" value="CTDL_fold"/>
</dbReference>
<dbReference type="OMA" id="IRTRNGW"/>
<evidence type="ECO:0008006" key="6">
    <source>
        <dbReference type="Google" id="ProtNLM"/>
    </source>
</evidence>